<dbReference type="AlphaFoldDB" id="A0A0D2WR18"/>
<gene>
    <name evidence="2" type="ORF">CAOG_004948</name>
</gene>
<dbReference type="Pfam" id="PF05046">
    <property type="entry name" value="Img2"/>
    <property type="match status" value="1"/>
</dbReference>
<name>A0A0D2WR18_CAPO3</name>
<feature type="compositionally biased region" description="Low complexity" evidence="1">
    <location>
        <begin position="111"/>
        <end position="131"/>
    </location>
</feature>
<reference evidence="3" key="1">
    <citation type="submission" date="2011-02" db="EMBL/GenBank/DDBJ databases">
        <title>The Genome Sequence of Capsaspora owczarzaki ATCC 30864.</title>
        <authorList>
            <person name="Russ C."/>
            <person name="Cuomo C."/>
            <person name="Burger G."/>
            <person name="Gray M.W."/>
            <person name="Holland P.W.H."/>
            <person name="King N."/>
            <person name="Lang F.B.F."/>
            <person name="Roger A.J."/>
            <person name="Ruiz-Trillo I."/>
            <person name="Young S.K."/>
            <person name="Zeng Q."/>
            <person name="Gargeya S."/>
            <person name="Alvarado L."/>
            <person name="Berlin A."/>
            <person name="Chapman S.B."/>
            <person name="Chen Z."/>
            <person name="Freedman E."/>
            <person name="Gellesch M."/>
            <person name="Goldberg J."/>
            <person name="Griggs A."/>
            <person name="Gujja S."/>
            <person name="Heilman E."/>
            <person name="Heiman D."/>
            <person name="Howarth C."/>
            <person name="Mehta T."/>
            <person name="Neiman D."/>
            <person name="Pearson M."/>
            <person name="Roberts A."/>
            <person name="Saif S."/>
            <person name="Shea T."/>
            <person name="Shenoy N."/>
            <person name="Sisk P."/>
            <person name="Stolte C."/>
            <person name="Sykes S."/>
            <person name="White J."/>
            <person name="Yandava C."/>
            <person name="Haas B."/>
            <person name="Nusbaum C."/>
            <person name="Birren B."/>
        </authorList>
    </citation>
    <scope>NUCLEOTIDE SEQUENCE</scope>
    <source>
        <strain evidence="3">ATCC 30864</strain>
    </source>
</reference>
<dbReference type="GO" id="GO:0003735">
    <property type="term" value="F:structural constituent of ribosome"/>
    <property type="evidence" value="ECO:0007669"/>
    <property type="project" value="InterPro"/>
</dbReference>
<dbReference type="GO" id="GO:0006412">
    <property type="term" value="P:translation"/>
    <property type="evidence" value="ECO:0007669"/>
    <property type="project" value="InterPro"/>
</dbReference>
<sequence>MLLSSLRVAPSVVSAAVVSRPVAAAAASTSATALSKAPAKPAAAGAAAAAAAAAKGAKASKATAGKKSAAQAAAAAATAATAAAVVQTPFKPSKLGWFDPARQTLIDAVKSSPAAPSSTTSTAATTPTAPSKQTDKKLSASAVARREASTTIWPAALNAIPRGAPQTSQRVLSAPNRADYRNPVTYTDSVNHNPYISAKQVKELHASLVGKFSVAPTTSRELPVYAKFASARSRTSTYVRRVSGDVRAFARFLSAALQVPANYVQLHPTANETVIVKGHFVEQVKRVLSVIAQPQPSAKPQPSV</sequence>
<evidence type="ECO:0000256" key="1">
    <source>
        <dbReference type="SAM" id="MobiDB-lite"/>
    </source>
</evidence>
<dbReference type="Proteomes" id="UP000008743">
    <property type="component" value="Unassembled WGS sequence"/>
</dbReference>
<proteinExistence type="predicted"/>
<feature type="region of interest" description="Disordered" evidence="1">
    <location>
        <begin position="109"/>
        <end position="142"/>
    </location>
</feature>
<feature type="compositionally biased region" description="Basic and acidic residues" evidence="1">
    <location>
        <begin position="133"/>
        <end position="142"/>
    </location>
</feature>
<dbReference type="EMBL" id="KE346366">
    <property type="protein sequence ID" value="KJE94280.1"/>
    <property type="molecule type" value="Genomic_DNA"/>
</dbReference>
<keyword evidence="3" id="KW-1185">Reference proteome</keyword>
<dbReference type="InterPro" id="IPR007740">
    <property type="entry name" value="Ribosomal_mL49"/>
</dbReference>
<organism evidence="2 3">
    <name type="scientific">Capsaspora owczarzaki (strain ATCC 30864)</name>
    <dbReference type="NCBI Taxonomy" id="595528"/>
    <lineage>
        <taxon>Eukaryota</taxon>
        <taxon>Filasterea</taxon>
        <taxon>Capsaspora</taxon>
    </lineage>
</organism>
<dbReference type="RefSeq" id="XP_004347699.1">
    <property type="nucleotide sequence ID" value="XM_004347649.2"/>
</dbReference>
<evidence type="ECO:0000313" key="2">
    <source>
        <dbReference type="EMBL" id="KJE94280.1"/>
    </source>
</evidence>
<evidence type="ECO:0000313" key="3">
    <source>
        <dbReference type="Proteomes" id="UP000008743"/>
    </source>
</evidence>
<accession>A0A0D2WR18</accession>
<protein>
    <submittedName>
        <fullName evidence="2">Uncharacterized protein</fullName>
    </submittedName>
</protein>
<dbReference type="InParanoid" id="A0A0D2WR18"/>
<dbReference type="GO" id="GO:0005840">
    <property type="term" value="C:ribosome"/>
    <property type="evidence" value="ECO:0007669"/>
    <property type="project" value="InterPro"/>
</dbReference>
<dbReference type="Gene3D" id="3.30.780.10">
    <property type="entry name" value="SUI1-like domain"/>
    <property type="match status" value="1"/>
</dbReference>